<evidence type="ECO:0000313" key="2">
    <source>
        <dbReference type="EMBL" id="GGI26398.1"/>
    </source>
</evidence>
<reference evidence="3" key="1">
    <citation type="journal article" date="2019" name="Int. J. Syst. Evol. Microbiol.">
        <title>The Global Catalogue of Microorganisms (GCM) 10K type strain sequencing project: providing services to taxonomists for standard genome sequencing and annotation.</title>
        <authorList>
            <consortium name="The Broad Institute Genomics Platform"/>
            <consortium name="The Broad Institute Genome Sequencing Center for Infectious Disease"/>
            <person name="Wu L."/>
            <person name="Ma J."/>
        </authorList>
    </citation>
    <scope>NUCLEOTIDE SEQUENCE [LARGE SCALE GENOMIC DNA]</scope>
    <source>
        <strain evidence="3">CCM 8939</strain>
    </source>
</reference>
<comment type="caution">
    <text evidence="2">The sequence shown here is derived from an EMBL/GenBank/DDBJ whole genome shotgun (WGS) entry which is preliminary data.</text>
</comment>
<keyword evidence="3" id="KW-1185">Reference proteome</keyword>
<dbReference type="EMBL" id="BMDJ01000005">
    <property type="protein sequence ID" value="GGI26398.1"/>
    <property type="molecule type" value="Genomic_DNA"/>
</dbReference>
<dbReference type="InterPro" id="IPR013078">
    <property type="entry name" value="His_Pase_superF_clade-1"/>
</dbReference>
<proteinExistence type="predicted"/>
<dbReference type="Proteomes" id="UP000645390">
    <property type="component" value="Unassembled WGS sequence"/>
</dbReference>
<dbReference type="PROSITE" id="PS00175">
    <property type="entry name" value="PG_MUTASE"/>
    <property type="match status" value="1"/>
</dbReference>
<dbReference type="PANTHER" id="PTHR46517">
    <property type="entry name" value="FRUCTOSE-2,6-BISPHOSPHATASE TIGAR"/>
    <property type="match status" value="1"/>
</dbReference>
<keyword evidence="1" id="KW-0378">Hydrolase</keyword>
<dbReference type="CDD" id="cd07067">
    <property type="entry name" value="HP_PGM_like"/>
    <property type="match status" value="1"/>
</dbReference>
<sequence>MNDRMSESSQKRLLTFNHSKINHSIILKMKSIYIIRHGETELNRQGIVQGRGINSDLNDNGRAQAEAFYQKYKDISFDKIYTSDLKRTWQTVQKFIDSGLPWEKLSGLDELAWGVWEGKTNSEAARDAFREMLKSWEDGNYTAHFEGGESVQDVYERLKQPMRFLSTRPEEETVLLCMHGRAMRVFLCLLLDKPLSEMTEFPHQNTVLYKMGFEDGKFSILEFNSAVHLDGLTIG</sequence>
<organism evidence="2 3">
    <name type="scientific">Pedobacter mendelii</name>
    <dbReference type="NCBI Taxonomy" id="1908240"/>
    <lineage>
        <taxon>Bacteria</taxon>
        <taxon>Pseudomonadati</taxon>
        <taxon>Bacteroidota</taxon>
        <taxon>Sphingobacteriia</taxon>
        <taxon>Sphingobacteriales</taxon>
        <taxon>Sphingobacteriaceae</taxon>
        <taxon>Pedobacter</taxon>
    </lineage>
</organism>
<dbReference type="Pfam" id="PF00300">
    <property type="entry name" value="His_Phos_1"/>
    <property type="match status" value="1"/>
</dbReference>
<dbReference type="InterPro" id="IPR029033">
    <property type="entry name" value="His_PPase_superfam"/>
</dbReference>
<accession>A0ABQ2BHJ9</accession>
<dbReference type="SUPFAM" id="SSF53254">
    <property type="entry name" value="Phosphoglycerate mutase-like"/>
    <property type="match status" value="1"/>
</dbReference>
<evidence type="ECO:0000256" key="1">
    <source>
        <dbReference type="ARBA" id="ARBA00022801"/>
    </source>
</evidence>
<dbReference type="InterPro" id="IPR001345">
    <property type="entry name" value="PG/BPGM_mutase_AS"/>
</dbReference>
<dbReference type="SMART" id="SM00855">
    <property type="entry name" value="PGAM"/>
    <property type="match status" value="1"/>
</dbReference>
<dbReference type="PANTHER" id="PTHR46517:SF1">
    <property type="entry name" value="FRUCTOSE-2,6-BISPHOSPHATASE TIGAR"/>
    <property type="match status" value="1"/>
</dbReference>
<dbReference type="InterPro" id="IPR051695">
    <property type="entry name" value="Phosphoglycerate_Mutase"/>
</dbReference>
<evidence type="ECO:0000313" key="3">
    <source>
        <dbReference type="Proteomes" id="UP000645390"/>
    </source>
</evidence>
<name>A0ABQ2BHJ9_9SPHI</name>
<gene>
    <name evidence="2" type="primary">gpm</name>
    <name evidence="2" type="ORF">GCM10008119_22460</name>
</gene>
<dbReference type="Gene3D" id="3.40.50.1240">
    <property type="entry name" value="Phosphoglycerate mutase-like"/>
    <property type="match status" value="1"/>
</dbReference>
<protein>
    <submittedName>
        <fullName evidence="2">Phosphoglycerate mutase</fullName>
    </submittedName>
</protein>